<keyword evidence="4" id="KW-1185">Reference proteome</keyword>
<dbReference type="AlphaFoldDB" id="A0A433NP25"/>
<evidence type="ECO:0000313" key="4">
    <source>
        <dbReference type="Proteomes" id="UP000268857"/>
    </source>
</evidence>
<dbReference type="InterPro" id="IPR036890">
    <property type="entry name" value="HATPase_C_sf"/>
</dbReference>
<dbReference type="InterPro" id="IPR003594">
    <property type="entry name" value="HATPase_dom"/>
</dbReference>
<dbReference type="InterPro" id="IPR050267">
    <property type="entry name" value="Anti-sigma-factor_SerPK"/>
</dbReference>
<gene>
    <name evidence="3" type="ORF">PCC6912_12140</name>
</gene>
<dbReference type="Gene3D" id="3.30.565.10">
    <property type="entry name" value="Histidine kinase-like ATPase, C-terminal domain"/>
    <property type="match status" value="1"/>
</dbReference>
<dbReference type="SUPFAM" id="SSF55874">
    <property type="entry name" value="ATPase domain of HSP90 chaperone/DNA topoisomerase II/histidine kinase"/>
    <property type="match status" value="1"/>
</dbReference>
<proteinExistence type="predicted"/>
<keyword evidence="1" id="KW-0418">Kinase</keyword>
<organism evidence="3 4">
    <name type="scientific">Chlorogloeopsis fritschii PCC 6912</name>
    <dbReference type="NCBI Taxonomy" id="211165"/>
    <lineage>
        <taxon>Bacteria</taxon>
        <taxon>Bacillati</taxon>
        <taxon>Cyanobacteriota</taxon>
        <taxon>Cyanophyceae</taxon>
        <taxon>Nostocales</taxon>
        <taxon>Chlorogloeopsidaceae</taxon>
        <taxon>Chlorogloeopsis</taxon>
    </lineage>
</organism>
<dbReference type="CDD" id="cd16936">
    <property type="entry name" value="HATPase_RsbW-like"/>
    <property type="match status" value="1"/>
</dbReference>
<dbReference type="OrthoDB" id="9798941at2"/>
<comment type="caution">
    <text evidence="3">The sequence shown here is derived from an EMBL/GenBank/DDBJ whole genome shotgun (WGS) entry which is preliminary data.</text>
</comment>
<dbReference type="PANTHER" id="PTHR35526:SF3">
    <property type="entry name" value="ANTI-SIGMA-F FACTOR RSBW"/>
    <property type="match status" value="1"/>
</dbReference>
<evidence type="ECO:0000259" key="2">
    <source>
        <dbReference type="Pfam" id="PF13581"/>
    </source>
</evidence>
<dbReference type="Pfam" id="PF13581">
    <property type="entry name" value="HATPase_c_2"/>
    <property type="match status" value="1"/>
</dbReference>
<evidence type="ECO:0000313" key="3">
    <source>
        <dbReference type="EMBL" id="RUR85098.1"/>
    </source>
</evidence>
<evidence type="ECO:0000256" key="1">
    <source>
        <dbReference type="ARBA" id="ARBA00022527"/>
    </source>
</evidence>
<keyword evidence="1" id="KW-0808">Transferase</keyword>
<dbReference type="EMBL" id="RSCJ01000003">
    <property type="protein sequence ID" value="RUR85098.1"/>
    <property type="molecule type" value="Genomic_DNA"/>
</dbReference>
<protein>
    <submittedName>
        <fullName evidence="3">Sigma-B activity negative regulator</fullName>
    </submittedName>
</protein>
<reference evidence="3 4" key="1">
    <citation type="journal article" date="2019" name="Genome Biol. Evol.">
        <title>Day and night: Metabolic profiles and evolutionary relationships of six axenic non-marine cyanobacteria.</title>
        <authorList>
            <person name="Will S.E."/>
            <person name="Henke P."/>
            <person name="Boedeker C."/>
            <person name="Huang S."/>
            <person name="Brinkmann H."/>
            <person name="Rohde M."/>
            <person name="Jarek M."/>
            <person name="Friedl T."/>
            <person name="Seufert S."/>
            <person name="Schumacher M."/>
            <person name="Overmann J."/>
            <person name="Neumann-Schaal M."/>
            <person name="Petersen J."/>
        </authorList>
    </citation>
    <scope>NUCLEOTIDE SEQUENCE [LARGE SCALE GENOMIC DNA]</scope>
    <source>
        <strain evidence="3 4">PCC 6912</strain>
    </source>
</reference>
<sequence length="143" mass="16405">MKSELNVPSDLKFLSIVENWLLGCLEVKLKESIDWPRQSSRLRLALVEAYSNVVRHAHKDQPCLPVLIRLELKERDIAVEIWDRGEGFDLSDYLAPDPTDKQEGGYGWLIMHRLMDRVEYQLQVNGGNCLKLEVSLPESVSTV</sequence>
<name>A0A433NP25_CHLFR</name>
<dbReference type="PANTHER" id="PTHR35526">
    <property type="entry name" value="ANTI-SIGMA-F FACTOR RSBW-RELATED"/>
    <property type="match status" value="1"/>
</dbReference>
<feature type="domain" description="Histidine kinase/HSP90-like ATPase" evidence="2">
    <location>
        <begin position="38"/>
        <end position="132"/>
    </location>
</feature>
<accession>A0A433NP25</accession>
<dbReference type="GO" id="GO:0004674">
    <property type="term" value="F:protein serine/threonine kinase activity"/>
    <property type="evidence" value="ECO:0007669"/>
    <property type="project" value="UniProtKB-KW"/>
</dbReference>
<dbReference type="STRING" id="211165.GCA_000317285_04449"/>
<dbReference type="RefSeq" id="WP_016874994.1">
    <property type="nucleotide sequence ID" value="NZ_AJLN01000108.1"/>
</dbReference>
<keyword evidence="1" id="KW-0723">Serine/threonine-protein kinase</keyword>
<dbReference type="Proteomes" id="UP000268857">
    <property type="component" value="Unassembled WGS sequence"/>
</dbReference>